<accession>A0ACB9GRE7</accession>
<comment type="caution">
    <text evidence="1">The sequence shown here is derived from an EMBL/GenBank/DDBJ whole genome shotgun (WGS) entry which is preliminary data.</text>
</comment>
<reference evidence="1 2" key="2">
    <citation type="journal article" date="2022" name="Mol. Ecol. Resour.">
        <title>The genomes of chicory, endive, great burdock and yacon provide insights into Asteraceae paleo-polyploidization history and plant inulin production.</title>
        <authorList>
            <person name="Fan W."/>
            <person name="Wang S."/>
            <person name="Wang H."/>
            <person name="Wang A."/>
            <person name="Jiang F."/>
            <person name="Liu H."/>
            <person name="Zhao H."/>
            <person name="Xu D."/>
            <person name="Zhang Y."/>
        </authorList>
    </citation>
    <scope>NUCLEOTIDE SEQUENCE [LARGE SCALE GENOMIC DNA]</scope>
    <source>
        <strain evidence="2">cv. Yunnan</strain>
        <tissue evidence="1">Leaves</tissue>
    </source>
</reference>
<evidence type="ECO:0000313" key="2">
    <source>
        <dbReference type="Proteomes" id="UP001056120"/>
    </source>
</evidence>
<name>A0ACB9GRE7_9ASTR</name>
<evidence type="ECO:0000313" key="1">
    <source>
        <dbReference type="EMBL" id="KAI3786060.1"/>
    </source>
</evidence>
<dbReference type="EMBL" id="CM042031">
    <property type="protein sequence ID" value="KAI3786060.1"/>
    <property type="molecule type" value="Genomic_DNA"/>
</dbReference>
<keyword evidence="2" id="KW-1185">Reference proteome</keyword>
<gene>
    <name evidence="1" type="ORF">L1987_45187</name>
</gene>
<dbReference type="Proteomes" id="UP001056120">
    <property type="component" value="Linkage Group LG14"/>
</dbReference>
<sequence>MGNSTSQRVNSPSPSPAPSPSGLGFYFSYSVNEHLIGFFKQKSIFIHENSPAAGLTTIIHDSIPLSSNIIVFPPLIALQILYSAPGELWNWNHPKPRDFPATHTISARDGIVIPTSADEITSSEEYTCVISTKDGYPKMTHFYGNTVVDCHPIPRSMAAAILGGGNHRPMYRGESSDDPLSEEFVNHCYICKGNKKQTGDTFMQRHEGLCNNECDNDESEAKIKIKETETGQ</sequence>
<protein>
    <submittedName>
        <fullName evidence="1">Uncharacterized protein</fullName>
    </submittedName>
</protein>
<reference evidence="2" key="1">
    <citation type="journal article" date="2022" name="Mol. Ecol. Resour.">
        <title>The genomes of chicory, endive, great burdock and yacon provide insights into Asteraceae palaeo-polyploidization history and plant inulin production.</title>
        <authorList>
            <person name="Fan W."/>
            <person name="Wang S."/>
            <person name="Wang H."/>
            <person name="Wang A."/>
            <person name="Jiang F."/>
            <person name="Liu H."/>
            <person name="Zhao H."/>
            <person name="Xu D."/>
            <person name="Zhang Y."/>
        </authorList>
    </citation>
    <scope>NUCLEOTIDE SEQUENCE [LARGE SCALE GENOMIC DNA]</scope>
    <source>
        <strain evidence="2">cv. Yunnan</strain>
    </source>
</reference>
<proteinExistence type="predicted"/>
<organism evidence="1 2">
    <name type="scientific">Smallanthus sonchifolius</name>
    <dbReference type="NCBI Taxonomy" id="185202"/>
    <lineage>
        <taxon>Eukaryota</taxon>
        <taxon>Viridiplantae</taxon>
        <taxon>Streptophyta</taxon>
        <taxon>Embryophyta</taxon>
        <taxon>Tracheophyta</taxon>
        <taxon>Spermatophyta</taxon>
        <taxon>Magnoliopsida</taxon>
        <taxon>eudicotyledons</taxon>
        <taxon>Gunneridae</taxon>
        <taxon>Pentapetalae</taxon>
        <taxon>asterids</taxon>
        <taxon>campanulids</taxon>
        <taxon>Asterales</taxon>
        <taxon>Asteraceae</taxon>
        <taxon>Asteroideae</taxon>
        <taxon>Heliantheae alliance</taxon>
        <taxon>Millerieae</taxon>
        <taxon>Smallanthus</taxon>
    </lineage>
</organism>